<gene>
    <name evidence="8" type="ORF">PHYPSEUDO_013261</name>
</gene>
<dbReference type="OrthoDB" id="59296at2759"/>
<evidence type="ECO:0000313" key="8">
    <source>
        <dbReference type="EMBL" id="KAG7388009.1"/>
    </source>
</evidence>
<dbReference type="GO" id="GO:0032259">
    <property type="term" value="P:methylation"/>
    <property type="evidence" value="ECO:0007669"/>
    <property type="project" value="UniProtKB-KW"/>
</dbReference>
<keyword evidence="9" id="KW-1185">Reference proteome</keyword>
<keyword evidence="3" id="KW-0489">Methyltransferase</keyword>
<reference evidence="8" key="1">
    <citation type="submission" date="2021-02" db="EMBL/GenBank/DDBJ databases">
        <authorList>
            <person name="Palmer J.M."/>
        </authorList>
    </citation>
    <scope>NUCLEOTIDE SEQUENCE</scope>
    <source>
        <strain evidence="8">SCRP734</strain>
    </source>
</reference>
<comment type="caution">
    <text evidence="8">The sequence shown here is derived from an EMBL/GenBank/DDBJ whole genome shotgun (WGS) entry which is preliminary data.</text>
</comment>
<evidence type="ECO:0000256" key="1">
    <source>
        <dbReference type="ARBA" id="ARBA00004286"/>
    </source>
</evidence>
<dbReference type="AlphaFoldDB" id="A0A8T1W8H2"/>
<feature type="domain" description="Post-SET" evidence="7">
    <location>
        <begin position="276"/>
        <end position="292"/>
    </location>
</feature>
<evidence type="ECO:0008006" key="10">
    <source>
        <dbReference type="Google" id="ProtNLM"/>
    </source>
</evidence>
<dbReference type="EMBL" id="JAGDFM010000068">
    <property type="protein sequence ID" value="KAG7388009.1"/>
    <property type="molecule type" value="Genomic_DNA"/>
</dbReference>
<dbReference type="InterPro" id="IPR001214">
    <property type="entry name" value="SET_dom"/>
</dbReference>
<keyword evidence="2" id="KW-0158">Chromosome</keyword>
<evidence type="ECO:0000256" key="2">
    <source>
        <dbReference type="ARBA" id="ARBA00022454"/>
    </source>
</evidence>
<evidence type="ECO:0000313" key="9">
    <source>
        <dbReference type="Proteomes" id="UP000694044"/>
    </source>
</evidence>
<feature type="domain" description="SET" evidence="6">
    <location>
        <begin position="132"/>
        <end position="264"/>
    </location>
</feature>
<dbReference type="GO" id="GO:0008168">
    <property type="term" value="F:methyltransferase activity"/>
    <property type="evidence" value="ECO:0007669"/>
    <property type="project" value="UniProtKB-KW"/>
</dbReference>
<evidence type="ECO:0000256" key="4">
    <source>
        <dbReference type="ARBA" id="ARBA00022679"/>
    </source>
</evidence>
<evidence type="ECO:0000256" key="5">
    <source>
        <dbReference type="ARBA" id="ARBA00022691"/>
    </source>
</evidence>
<accession>A0A8T1W8H2</accession>
<dbReference type="Proteomes" id="UP000694044">
    <property type="component" value="Unassembled WGS sequence"/>
</dbReference>
<evidence type="ECO:0000259" key="7">
    <source>
        <dbReference type="PROSITE" id="PS50868"/>
    </source>
</evidence>
<keyword evidence="4" id="KW-0808">Transferase</keyword>
<proteinExistence type="predicted"/>
<dbReference type="PROSITE" id="PS50280">
    <property type="entry name" value="SET"/>
    <property type="match status" value="1"/>
</dbReference>
<dbReference type="PROSITE" id="PS50868">
    <property type="entry name" value="POST_SET"/>
    <property type="match status" value="1"/>
</dbReference>
<evidence type="ECO:0000259" key="6">
    <source>
        <dbReference type="PROSITE" id="PS50280"/>
    </source>
</evidence>
<organism evidence="8 9">
    <name type="scientific">Phytophthora pseudosyringae</name>
    <dbReference type="NCBI Taxonomy" id="221518"/>
    <lineage>
        <taxon>Eukaryota</taxon>
        <taxon>Sar</taxon>
        <taxon>Stramenopiles</taxon>
        <taxon>Oomycota</taxon>
        <taxon>Peronosporomycetes</taxon>
        <taxon>Peronosporales</taxon>
        <taxon>Peronosporaceae</taxon>
        <taxon>Phytophthora</taxon>
    </lineage>
</organism>
<dbReference type="PANTHER" id="PTHR46223:SF3">
    <property type="entry name" value="HISTONE-LYSINE N-METHYLTRANSFERASE SET-23"/>
    <property type="match status" value="1"/>
</dbReference>
<comment type="subcellular location">
    <subcellularLocation>
        <location evidence="1">Chromosome</location>
    </subcellularLocation>
</comment>
<name>A0A8T1W8H2_9STRA</name>
<dbReference type="Pfam" id="PF00856">
    <property type="entry name" value="SET"/>
    <property type="match status" value="1"/>
</dbReference>
<keyword evidence="5" id="KW-0949">S-adenosyl-L-methionine</keyword>
<dbReference type="SMART" id="SM00317">
    <property type="entry name" value="SET"/>
    <property type="match status" value="1"/>
</dbReference>
<evidence type="ECO:0000256" key="3">
    <source>
        <dbReference type="ARBA" id="ARBA00022603"/>
    </source>
</evidence>
<protein>
    <recommendedName>
        <fullName evidence="10">Histone-lysine N-methyltransferase</fullName>
    </recommendedName>
</protein>
<dbReference type="PANTHER" id="PTHR46223">
    <property type="entry name" value="HISTONE-LYSINE N-METHYLTRANSFERASE SUV39H"/>
    <property type="match status" value="1"/>
</dbReference>
<dbReference type="GO" id="GO:0005694">
    <property type="term" value="C:chromosome"/>
    <property type="evidence" value="ECO:0007669"/>
    <property type="project" value="UniProtKB-SubCell"/>
</dbReference>
<dbReference type="SMART" id="SM00508">
    <property type="entry name" value="PostSET"/>
    <property type="match status" value="1"/>
</dbReference>
<dbReference type="InterPro" id="IPR050973">
    <property type="entry name" value="H3K9_Histone-Lys_N-MTase"/>
</dbReference>
<dbReference type="InterPro" id="IPR003616">
    <property type="entry name" value="Post-SET_dom"/>
</dbReference>
<sequence>MKKKLRVATTRSPPASFAAALEVLFAPSRGLWRCINVESTLTLARVCTASRRALRAWLDAAAADLSLGKETLPVLMQLPGTTFHAQLHAALQLLHDFTYATSVQLPDGHKLPAGLQQKDDEQCQRVLRGRQVQVIVAQCKGKGWGVLAAQQIEQGAFVGEYTGELVSSREMRRRYRERYDAQELNYVLSLREHVARRDSAALHFDVVRTNVDATGVGSLTRFFNHSCRPTTFVAAVRVDSFVPRLALFARRCIETGEELTFDYGDGTSGADSQGGGGHPCRCGAPECRGYLPGGSGS</sequence>